<reference evidence="2" key="2">
    <citation type="submission" date="2020-09" db="EMBL/GenBank/DDBJ databases">
        <authorList>
            <person name="Sun Q."/>
            <person name="Ohkuma M."/>
        </authorList>
    </citation>
    <scope>NUCLEOTIDE SEQUENCE</scope>
    <source>
        <strain evidence="2">JCM 4403</strain>
    </source>
</reference>
<organism evidence="2 3">
    <name type="scientific">Streptomyces pilosus</name>
    <dbReference type="NCBI Taxonomy" id="28893"/>
    <lineage>
        <taxon>Bacteria</taxon>
        <taxon>Bacillati</taxon>
        <taxon>Actinomycetota</taxon>
        <taxon>Actinomycetes</taxon>
        <taxon>Kitasatosporales</taxon>
        <taxon>Streptomycetaceae</taxon>
        <taxon>Streptomyces</taxon>
    </lineage>
</organism>
<feature type="compositionally biased region" description="Basic and acidic residues" evidence="1">
    <location>
        <begin position="100"/>
        <end position="111"/>
    </location>
</feature>
<sequence length="138" mass="14182">MDTGAVCRFFVVRDADGFGLAFFAGRAVGEGDTDAEGEGDGDSAGSGSRRGEEDTSGRASSAPRPSPTAEIIPVAVPTATTTEAAATIVPRRAARRRSVLRADRRWAREPDTVLFPSPTAGAFPRSGEASGPPPLGPP</sequence>
<feature type="region of interest" description="Disordered" evidence="1">
    <location>
        <begin position="29"/>
        <end position="138"/>
    </location>
</feature>
<evidence type="ECO:0000256" key="1">
    <source>
        <dbReference type="SAM" id="MobiDB-lite"/>
    </source>
</evidence>
<evidence type="ECO:0000313" key="3">
    <source>
        <dbReference type="Proteomes" id="UP000656732"/>
    </source>
</evidence>
<comment type="caution">
    <text evidence="2">The sequence shown here is derived from an EMBL/GenBank/DDBJ whole genome shotgun (WGS) entry which is preliminary data.</text>
</comment>
<evidence type="ECO:0000313" key="2">
    <source>
        <dbReference type="EMBL" id="GGQ96021.1"/>
    </source>
</evidence>
<name>A0A918BXX3_9ACTN</name>
<accession>A0A918BXX3</accession>
<dbReference type="EMBL" id="BMTU01000011">
    <property type="protein sequence ID" value="GGQ96021.1"/>
    <property type="molecule type" value="Genomic_DNA"/>
</dbReference>
<protein>
    <submittedName>
        <fullName evidence="2">Uncharacterized protein</fullName>
    </submittedName>
</protein>
<gene>
    <name evidence="2" type="ORF">GCM10010280_49440</name>
</gene>
<dbReference type="Proteomes" id="UP000656732">
    <property type="component" value="Unassembled WGS sequence"/>
</dbReference>
<feature type="compositionally biased region" description="Acidic residues" evidence="1">
    <location>
        <begin position="31"/>
        <end position="41"/>
    </location>
</feature>
<keyword evidence="3" id="KW-1185">Reference proteome</keyword>
<reference evidence="2" key="1">
    <citation type="journal article" date="2014" name="Int. J. Syst. Evol. Microbiol.">
        <title>Complete genome sequence of Corynebacterium casei LMG S-19264T (=DSM 44701T), isolated from a smear-ripened cheese.</title>
        <authorList>
            <consortium name="US DOE Joint Genome Institute (JGI-PGF)"/>
            <person name="Walter F."/>
            <person name="Albersmeier A."/>
            <person name="Kalinowski J."/>
            <person name="Ruckert C."/>
        </authorList>
    </citation>
    <scope>NUCLEOTIDE SEQUENCE</scope>
    <source>
        <strain evidence="2">JCM 4403</strain>
    </source>
</reference>
<dbReference type="AlphaFoldDB" id="A0A918BXX3"/>
<proteinExistence type="predicted"/>
<feature type="compositionally biased region" description="Low complexity" evidence="1">
    <location>
        <begin position="71"/>
        <end position="91"/>
    </location>
</feature>